<reference evidence="1" key="2">
    <citation type="journal article" date="2023" name="Science">
        <title>Genomic signatures of disease resistance in endangered staghorn corals.</title>
        <authorList>
            <person name="Vollmer S.V."/>
            <person name="Selwyn J.D."/>
            <person name="Despard B.A."/>
            <person name="Roesel C.L."/>
        </authorList>
    </citation>
    <scope>NUCLEOTIDE SEQUENCE</scope>
    <source>
        <strain evidence="1">K2</strain>
    </source>
</reference>
<proteinExistence type="predicted"/>
<dbReference type="AlphaFoldDB" id="A0AAD9UVY7"/>
<dbReference type="EMBL" id="JARQWQ010000094">
    <property type="protein sequence ID" value="KAK2551702.1"/>
    <property type="molecule type" value="Genomic_DNA"/>
</dbReference>
<name>A0AAD9UVY7_ACRCE</name>
<dbReference type="Proteomes" id="UP001249851">
    <property type="component" value="Unassembled WGS sequence"/>
</dbReference>
<organism evidence="1 2">
    <name type="scientific">Acropora cervicornis</name>
    <name type="common">Staghorn coral</name>
    <dbReference type="NCBI Taxonomy" id="6130"/>
    <lineage>
        <taxon>Eukaryota</taxon>
        <taxon>Metazoa</taxon>
        <taxon>Cnidaria</taxon>
        <taxon>Anthozoa</taxon>
        <taxon>Hexacorallia</taxon>
        <taxon>Scleractinia</taxon>
        <taxon>Astrocoeniina</taxon>
        <taxon>Acroporidae</taxon>
        <taxon>Acropora</taxon>
    </lineage>
</organism>
<evidence type="ECO:0000313" key="2">
    <source>
        <dbReference type="Proteomes" id="UP001249851"/>
    </source>
</evidence>
<keyword evidence="2" id="KW-1185">Reference proteome</keyword>
<accession>A0AAD9UVY7</accession>
<reference evidence="1" key="1">
    <citation type="journal article" date="2023" name="G3 (Bethesda)">
        <title>Whole genome assembly and annotation of the endangered Caribbean coral Acropora cervicornis.</title>
        <authorList>
            <person name="Selwyn J.D."/>
            <person name="Vollmer S.V."/>
        </authorList>
    </citation>
    <scope>NUCLEOTIDE SEQUENCE</scope>
    <source>
        <strain evidence="1">K2</strain>
    </source>
</reference>
<gene>
    <name evidence="1" type="ORF">P5673_027300</name>
</gene>
<comment type="caution">
    <text evidence="1">The sequence shown here is derived from an EMBL/GenBank/DDBJ whole genome shotgun (WGS) entry which is preliminary data.</text>
</comment>
<protein>
    <submittedName>
        <fullName evidence="1">Uncharacterized protein</fullName>
    </submittedName>
</protein>
<sequence>MATGGDRERKQFVGFDVRNEEERVNHPQKMSSSDVINNQDVNDRGLRLNILPISSELLNLGLDCITLAAKSSHWLEGFRVQGDKDHISTAIILVLWFFEEKGVDLVASYQPLVKTAEPQIHPSQKACRVDNPDAMGKRA</sequence>
<evidence type="ECO:0000313" key="1">
    <source>
        <dbReference type="EMBL" id="KAK2551702.1"/>
    </source>
</evidence>